<dbReference type="PANTHER" id="PTHR33064">
    <property type="entry name" value="POL PROTEIN"/>
    <property type="match status" value="1"/>
</dbReference>
<dbReference type="InterPro" id="IPR000477">
    <property type="entry name" value="RT_dom"/>
</dbReference>
<dbReference type="InterPro" id="IPR041577">
    <property type="entry name" value="RT_RNaseH_2"/>
</dbReference>
<keyword evidence="5" id="KW-1185">Reference proteome</keyword>
<keyword evidence="2" id="KW-0496">Mitochondrion</keyword>
<gene>
    <name evidence="4" type="ORF">KHLLAP_LOCUS10250</name>
</gene>
<dbReference type="InterPro" id="IPR043128">
    <property type="entry name" value="Rev_trsase/Diguanyl_cyclase"/>
</dbReference>
<organism evidence="4 5">
    <name type="scientific">Anthostomella pinea</name>
    <dbReference type="NCBI Taxonomy" id="933095"/>
    <lineage>
        <taxon>Eukaryota</taxon>
        <taxon>Fungi</taxon>
        <taxon>Dikarya</taxon>
        <taxon>Ascomycota</taxon>
        <taxon>Pezizomycotina</taxon>
        <taxon>Sordariomycetes</taxon>
        <taxon>Xylariomycetidae</taxon>
        <taxon>Xylariales</taxon>
        <taxon>Xylariaceae</taxon>
        <taxon>Anthostomella</taxon>
    </lineage>
</organism>
<evidence type="ECO:0000259" key="3">
    <source>
        <dbReference type="PROSITE" id="PS50878"/>
    </source>
</evidence>
<evidence type="ECO:0000256" key="2">
    <source>
        <dbReference type="ARBA" id="ARBA00023128"/>
    </source>
</evidence>
<dbReference type="InterPro" id="IPR051320">
    <property type="entry name" value="Viral_Replic_Matur_Polypro"/>
</dbReference>
<dbReference type="Pfam" id="PF17919">
    <property type="entry name" value="RT_RNaseH_2"/>
    <property type="match status" value="1"/>
</dbReference>
<feature type="domain" description="Reverse transcriptase" evidence="3">
    <location>
        <begin position="1"/>
        <end position="318"/>
    </location>
</feature>
<dbReference type="EMBL" id="CAUWAG010000013">
    <property type="protein sequence ID" value="CAJ2509782.1"/>
    <property type="molecule type" value="Genomic_DNA"/>
</dbReference>
<protein>
    <submittedName>
        <fullName evidence="4">Uu.00g056820.m01.CDS01</fullName>
    </submittedName>
</protein>
<evidence type="ECO:0000313" key="5">
    <source>
        <dbReference type="Proteomes" id="UP001295740"/>
    </source>
</evidence>
<proteinExistence type="predicted"/>
<dbReference type="SUPFAM" id="SSF56672">
    <property type="entry name" value="DNA/RNA polymerases"/>
    <property type="match status" value="1"/>
</dbReference>
<evidence type="ECO:0000256" key="1">
    <source>
        <dbReference type="ARBA" id="ARBA00004173"/>
    </source>
</evidence>
<name>A0AAI8YM31_9PEZI</name>
<accession>A0AAI8YM31</accession>
<dbReference type="PROSITE" id="PS50878">
    <property type="entry name" value="RT_POL"/>
    <property type="match status" value="1"/>
</dbReference>
<dbReference type="InterPro" id="IPR043502">
    <property type="entry name" value="DNA/RNA_pol_sf"/>
</dbReference>
<comment type="subcellular location">
    <subcellularLocation>
        <location evidence="1">Mitochondrion</location>
    </subcellularLocation>
</comment>
<dbReference type="CDD" id="cd00303">
    <property type="entry name" value="retropepsin_like"/>
    <property type="match status" value="1"/>
</dbReference>
<reference evidence="4" key="1">
    <citation type="submission" date="2023-10" db="EMBL/GenBank/DDBJ databases">
        <authorList>
            <person name="Hackl T."/>
        </authorList>
    </citation>
    <scope>NUCLEOTIDE SEQUENCE</scope>
</reference>
<dbReference type="AlphaFoldDB" id="A0AAI8YM31"/>
<evidence type="ECO:0000313" key="4">
    <source>
        <dbReference type="EMBL" id="CAJ2509782.1"/>
    </source>
</evidence>
<dbReference type="Proteomes" id="UP001295740">
    <property type="component" value="Unassembled WGS sequence"/>
</dbReference>
<dbReference type="CDD" id="cd01647">
    <property type="entry name" value="RT_LTR"/>
    <property type="match status" value="1"/>
</dbReference>
<sequence>MAQKLVDRVGAKMERLDKPLMLSDFNGAATARATHQIRVTLEIDGRQFPCQKFIIIPIANNVFIGQDWLTKQNVWMYPASRMICWPEDRPALAQYAPSILVKHSLPLLDMKAQTDVFHRDRLMTTEDRQLKTWNKTFDRKHILFPEGEDPEHIAKVRSKLPHELAHLEGFFSKKAFTKLLPSRPSFVVILKLAKPLEGKPSRYPMPFVFLRLRKETTDELLKIGFIERWTFQWKVLPFGLKVGPAWFQGFINAQLNELLDLFASAYADDVLVYSEGDEPEHFEQTEEVIYRLHRAGLQGDIKKSSFNVTEVDYLGMILETGKGVRMDPAKVAAILDWDWDDLNSKSAVQSFLGLYNFIRLFCYHASDLAKPLNWLLKKDVPFEKGPEQKEAFEALKKLATEAPVLAFFKPGRPTKVDTNASGKATGGVIWQQQEDREWKPIGYSSKIMSVAEQNYPIQDQELLAVVNTLKDFEPDL</sequence>
<dbReference type="GO" id="GO:0005739">
    <property type="term" value="C:mitochondrion"/>
    <property type="evidence" value="ECO:0007669"/>
    <property type="project" value="UniProtKB-SubCell"/>
</dbReference>
<comment type="caution">
    <text evidence="4">The sequence shown here is derived from an EMBL/GenBank/DDBJ whole genome shotgun (WGS) entry which is preliminary data.</text>
</comment>
<dbReference type="PANTHER" id="PTHR33064:SF37">
    <property type="entry name" value="RIBONUCLEASE H"/>
    <property type="match status" value="1"/>
</dbReference>
<dbReference type="Pfam" id="PF00078">
    <property type="entry name" value="RVT_1"/>
    <property type="match status" value="1"/>
</dbReference>
<dbReference type="Gene3D" id="3.30.70.270">
    <property type="match status" value="2"/>
</dbReference>